<evidence type="ECO:0000256" key="4">
    <source>
        <dbReference type="ARBA" id="ARBA00022989"/>
    </source>
</evidence>
<evidence type="ECO:0000256" key="5">
    <source>
        <dbReference type="ARBA" id="ARBA00023136"/>
    </source>
</evidence>
<evidence type="ECO:0000313" key="8">
    <source>
        <dbReference type="Proteomes" id="UP001158500"/>
    </source>
</evidence>
<keyword evidence="5 6" id="KW-0472">Membrane</keyword>
<dbReference type="AlphaFoldDB" id="A0AA42TGV8"/>
<dbReference type="PANTHER" id="PTHR39087:SF2">
    <property type="entry name" value="UPF0104 MEMBRANE PROTEIN MJ1595"/>
    <property type="match status" value="1"/>
</dbReference>
<dbReference type="PANTHER" id="PTHR39087">
    <property type="entry name" value="UPF0104 MEMBRANE PROTEIN MJ1595"/>
    <property type="match status" value="1"/>
</dbReference>
<dbReference type="InterPro" id="IPR022791">
    <property type="entry name" value="L-PG_synthase/AglD"/>
</dbReference>
<dbReference type="Proteomes" id="UP001158500">
    <property type="component" value="Unassembled WGS sequence"/>
</dbReference>
<keyword evidence="3 6" id="KW-0812">Transmembrane</keyword>
<dbReference type="EMBL" id="JAOCAE010000006">
    <property type="protein sequence ID" value="MDH1236625.1"/>
    <property type="molecule type" value="Genomic_DNA"/>
</dbReference>
<feature type="transmembrane region" description="Helical" evidence="6">
    <location>
        <begin position="289"/>
        <end position="311"/>
    </location>
</feature>
<organism evidence="7 8">
    <name type="scientific">Stutzerimonas stutzeri</name>
    <name type="common">Pseudomonas stutzeri</name>
    <dbReference type="NCBI Taxonomy" id="316"/>
    <lineage>
        <taxon>Bacteria</taxon>
        <taxon>Pseudomonadati</taxon>
        <taxon>Pseudomonadota</taxon>
        <taxon>Gammaproteobacteria</taxon>
        <taxon>Pseudomonadales</taxon>
        <taxon>Pseudomonadaceae</taxon>
        <taxon>Stutzerimonas</taxon>
    </lineage>
</organism>
<feature type="transmembrane region" description="Helical" evidence="6">
    <location>
        <begin position="136"/>
        <end position="160"/>
    </location>
</feature>
<evidence type="ECO:0000313" key="7">
    <source>
        <dbReference type="EMBL" id="MDH1236625.1"/>
    </source>
</evidence>
<comment type="caution">
    <text evidence="7">The sequence shown here is derived from an EMBL/GenBank/DDBJ whole genome shotgun (WGS) entry which is preliminary data.</text>
</comment>
<name>A0AA42TGV8_STUST</name>
<feature type="transmembrane region" description="Helical" evidence="6">
    <location>
        <begin position="248"/>
        <end position="277"/>
    </location>
</feature>
<feature type="transmembrane region" description="Helical" evidence="6">
    <location>
        <begin position="172"/>
        <end position="190"/>
    </location>
</feature>
<keyword evidence="2" id="KW-1003">Cell membrane</keyword>
<feature type="transmembrane region" description="Helical" evidence="6">
    <location>
        <begin position="60"/>
        <end position="81"/>
    </location>
</feature>
<keyword evidence="4 6" id="KW-1133">Transmembrane helix</keyword>
<dbReference type="Pfam" id="PF03706">
    <property type="entry name" value="LPG_synthase_TM"/>
    <property type="match status" value="1"/>
</dbReference>
<evidence type="ECO:0000256" key="6">
    <source>
        <dbReference type="SAM" id="Phobius"/>
    </source>
</evidence>
<feature type="transmembrane region" description="Helical" evidence="6">
    <location>
        <begin position="23"/>
        <end position="40"/>
    </location>
</feature>
<proteinExistence type="predicted"/>
<feature type="transmembrane region" description="Helical" evidence="6">
    <location>
        <begin position="93"/>
        <end position="116"/>
    </location>
</feature>
<comment type="subcellular location">
    <subcellularLocation>
        <location evidence="1">Cell membrane</location>
        <topology evidence="1">Multi-pass membrane protein</topology>
    </subcellularLocation>
</comment>
<sequence length="335" mass="37401">MSHTTHGEAKGGWRRRWPLIKRILTYVFFILVAGLLIGLARNLDWQEVYSTLRNYRAETLWMAGAAALGSYVVYCFFDVLGKRYARHDLPLRQILPVTFVCYAFNLNLSAWVGGIALRFRLYSRLGLRPSQITRVFTLSLLTNWLGYMWLAGLIFVMGWITPPANWEIGFTALRVLGAGLLLACVVYLGLCGFSKRRSWTIRGHEIHLPSLRLALIQLVLGAANWSLMALVVYFMLSRQAAYPEVLGILMISSIAGVVTHIPAGLGVIEAVFVAMLADEMSKGAIVAGLIGYRVIYFLIPLLFATLVYVVLEARAKKLRKSNQGAEQPAVTQETS</sequence>
<evidence type="ECO:0000256" key="1">
    <source>
        <dbReference type="ARBA" id="ARBA00004651"/>
    </source>
</evidence>
<reference evidence="7" key="1">
    <citation type="submission" date="2022-09" db="EMBL/GenBank/DDBJ databases">
        <title>Intensive care unit water sources are persistently colonized with multi-drug resistant bacteria and are the site of extensive horizontal gene transfer of antibiotic resistance genes.</title>
        <authorList>
            <person name="Diorio-Toth L."/>
        </authorList>
    </citation>
    <scope>NUCLEOTIDE SEQUENCE</scope>
    <source>
        <strain evidence="7">GD03947</strain>
    </source>
</reference>
<accession>A0AA42TGV8</accession>
<gene>
    <name evidence="7" type="ORF">N5C32_11300</name>
</gene>
<dbReference type="RefSeq" id="WP_017244538.1">
    <property type="nucleotide sequence ID" value="NZ_BSTP01000001.1"/>
</dbReference>
<dbReference type="GO" id="GO:0005886">
    <property type="term" value="C:plasma membrane"/>
    <property type="evidence" value="ECO:0007669"/>
    <property type="project" value="UniProtKB-SubCell"/>
</dbReference>
<protein>
    <submittedName>
        <fullName evidence="7">Lysylphosphatidylglycerol synthase domain-containing protein</fullName>
    </submittedName>
</protein>
<feature type="transmembrane region" description="Helical" evidence="6">
    <location>
        <begin position="210"/>
        <end position="236"/>
    </location>
</feature>
<evidence type="ECO:0000256" key="3">
    <source>
        <dbReference type="ARBA" id="ARBA00022692"/>
    </source>
</evidence>
<evidence type="ECO:0000256" key="2">
    <source>
        <dbReference type="ARBA" id="ARBA00022475"/>
    </source>
</evidence>